<evidence type="ECO:0000259" key="3">
    <source>
        <dbReference type="Pfam" id="PF00501"/>
    </source>
</evidence>
<dbReference type="PANTHER" id="PTHR24096">
    <property type="entry name" value="LONG-CHAIN-FATTY-ACID--COA LIGASE"/>
    <property type="match status" value="1"/>
</dbReference>
<dbReference type="SUPFAM" id="SSF56801">
    <property type="entry name" value="Acetyl-CoA synthetase-like"/>
    <property type="match status" value="2"/>
</dbReference>
<evidence type="ECO:0000256" key="2">
    <source>
        <dbReference type="ARBA" id="ARBA00022598"/>
    </source>
</evidence>
<proteinExistence type="inferred from homology"/>
<evidence type="ECO:0000313" key="5">
    <source>
        <dbReference type="Proteomes" id="UP000507470"/>
    </source>
</evidence>
<dbReference type="GO" id="GO:0016405">
    <property type="term" value="F:CoA-ligase activity"/>
    <property type="evidence" value="ECO:0007669"/>
    <property type="project" value="TreeGrafter"/>
</dbReference>
<dbReference type="Proteomes" id="UP000507470">
    <property type="component" value="Unassembled WGS sequence"/>
</dbReference>
<name>A0A6J8BG40_MYTCO</name>
<dbReference type="Pfam" id="PF00501">
    <property type="entry name" value="AMP-binding"/>
    <property type="match status" value="1"/>
</dbReference>
<evidence type="ECO:0000313" key="4">
    <source>
        <dbReference type="EMBL" id="CAC5382351.1"/>
    </source>
</evidence>
<reference evidence="4 5" key="1">
    <citation type="submission" date="2020-06" db="EMBL/GenBank/DDBJ databases">
        <authorList>
            <person name="Li R."/>
            <person name="Bekaert M."/>
        </authorList>
    </citation>
    <scope>NUCLEOTIDE SEQUENCE [LARGE SCALE GENOMIC DNA]</scope>
    <source>
        <strain evidence="5">wild</strain>
    </source>
</reference>
<dbReference type="PANTHER" id="PTHR24096:SF149">
    <property type="entry name" value="AMP-BINDING DOMAIN-CONTAINING PROTEIN-RELATED"/>
    <property type="match status" value="1"/>
</dbReference>
<gene>
    <name evidence="4" type="ORF">MCOR_18191</name>
</gene>
<keyword evidence="5" id="KW-1185">Reference proteome</keyword>
<organism evidence="4 5">
    <name type="scientific">Mytilus coruscus</name>
    <name type="common">Sea mussel</name>
    <dbReference type="NCBI Taxonomy" id="42192"/>
    <lineage>
        <taxon>Eukaryota</taxon>
        <taxon>Metazoa</taxon>
        <taxon>Spiralia</taxon>
        <taxon>Lophotrochozoa</taxon>
        <taxon>Mollusca</taxon>
        <taxon>Bivalvia</taxon>
        <taxon>Autobranchia</taxon>
        <taxon>Pteriomorphia</taxon>
        <taxon>Mytilida</taxon>
        <taxon>Mytiloidea</taxon>
        <taxon>Mytilidae</taxon>
        <taxon>Mytilinae</taxon>
        <taxon>Mytilus</taxon>
    </lineage>
</organism>
<feature type="domain" description="AMP-dependent synthetase/ligase" evidence="3">
    <location>
        <begin position="63"/>
        <end position="160"/>
    </location>
</feature>
<protein>
    <recommendedName>
        <fullName evidence="3">AMP-dependent synthetase/ligase domain-containing protein</fullName>
    </recommendedName>
</protein>
<dbReference type="InterPro" id="IPR000873">
    <property type="entry name" value="AMP-dep_synth/lig_dom"/>
</dbReference>
<dbReference type="Gene3D" id="3.40.50.980">
    <property type="match status" value="2"/>
</dbReference>
<dbReference type="AlphaFoldDB" id="A0A6J8BG40"/>
<evidence type="ECO:0000256" key="1">
    <source>
        <dbReference type="ARBA" id="ARBA00006432"/>
    </source>
</evidence>
<keyword evidence="2" id="KW-0436">Ligase</keyword>
<dbReference type="EMBL" id="CACVKT020003209">
    <property type="protein sequence ID" value="CAC5382351.1"/>
    <property type="molecule type" value="Genomic_DNA"/>
</dbReference>
<dbReference type="OrthoDB" id="10253869at2759"/>
<comment type="similarity">
    <text evidence="1">Belongs to the ATP-dependent AMP-binding enzyme family.</text>
</comment>
<accession>A0A6J8BG40</accession>
<dbReference type="Gene3D" id="2.30.38.10">
    <property type="entry name" value="Luciferase, Domain 3"/>
    <property type="match status" value="1"/>
</dbReference>
<sequence>MNQSDKCTAIIFGDSAEKIDIIRHFVSGTDDNGIVLKTDVSSLKYAIRVGTEDNFSDDEVKCSSFPLKCVASAGFPLSKTYANVVGKVARRFINVYGTTELGSVCYKEIERPEDFEDYNSVGFPVGGIEITVIDQDGKLCQRNFMGGINVRSSVRLLGYLNNQEKTIEVLDKSGWFKTNDTGYVTSDGQVIKIRIQLGIQPGDVVGLGLPNIPEWILCHFGIALAGAITLGFPYFSNDGRNIVKALNQSDRVTNAPLLYSEIVLKRLT</sequence>